<feature type="transmembrane region" description="Helical" evidence="1">
    <location>
        <begin position="88"/>
        <end position="109"/>
    </location>
</feature>
<protein>
    <recommendedName>
        <fullName evidence="2">Cytidyltransferase-like domain-containing protein</fullName>
    </recommendedName>
</protein>
<dbReference type="EMBL" id="CP008956">
    <property type="protein sequence ID" value="QJQ01145.1"/>
    <property type="molecule type" value="Genomic_DNA"/>
</dbReference>
<keyword evidence="1" id="KW-0472">Membrane</keyword>
<proteinExistence type="predicted"/>
<gene>
    <name evidence="3" type="ORF">C798_13145</name>
</gene>
<dbReference type="GO" id="GO:0003824">
    <property type="term" value="F:catalytic activity"/>
    <property type="evidence" value="ECO:0007669"/>
    <property type="project" value="InterPro"/>
</dbReference>
<dbReference type="Proteomes" id="UP000501648">
    <property type="component" value="Chromosome"/>
</dbReference>
<organism evidence="3 4">
    <name type="scientific">Herbaspirillum rubrisubalbicans Os34</name>
    <dbReference type="NCBI Taxonomy" id="1235827"/>
    <lineage>
        <taxon>Bacteria</taxon>
        <taxon>Pseudomonadati</taxon>
        <taxon>Pseudomonadota</taxon>
        <taxon>Betaproteobacteria</taxon>
        <taxon>Burkholderiales</taxon>
        <taxon>Oxalobacteraceae</taxon>
        <taxon>Herbaspirillum</taxon>
    </lineage>
</organism>
<feature type="transmembrane region" description="Helical" evidence="1">
    <location>
        <begin position="121"/>
        <end position="138"/>
    </location>
</feature>
<name>A0A6M3ZR67_9BURK</name>
<dbReference type="AlphaFoldDB" id="A0A6M3ZR67"/>
<keyword evidence="1" id="KW-1133">Transmembrane helix</keyword>
<evidence type="ECO:0000313" key="3">
    <source>
        <dbReference type="EMBL" id="QJQ01145.1"/>
    </source>
</evidence>
<evidence type="ECO:0000259" key="2">
    <source>
        <dbReference type="Pfam" id="PF01467"/>
    </source>
</evidence>
<dbReference type="Gene3D" id="3.40.50.620">
    <property type="entry name" value="HUPs"/>
    <property type="match status" value="1"/>
</dbReference>
<accession>A0A6M3ZR67</accession>
<reference evidence="3 4" key="1">
    <citation type="journal article" date="2012" name="J. Bacteriol.">
        <title>Genome sequence of the pathogenic Herbaspirillum seropedicae strain Os34, isolated from rice roots.</title>
        <authorList>
            <person name="Ye W."/>
            <person name="Ye S."/>
            <person name="Liu J."/>
            <person name="Chang S."/>
            <person name="Chen M."/>
            <person name="Zhu B."/>
            <person name="Guo L."/>
            <person name="An Q."/>
        </authorList>
    </citation>
    <scope>NUCLEOTIDE SEQUENCE [LARGE SCALE GENOMIC DNA]</scope>
    <source>
        <strain evidence="3 4">Os34</strain>
    </source>
</reference>
<evidence type="ECO:0000256" key="1">
    <source>
        <dbReference type="SAM" id="Phobius"/>
    </source>
</evidence>
<feature type="transmembrane region" description="Helical" evidence="1">
    <location>
        <begin position="54"/>
        <end position="76"/>
    </location>
</feature>
<dbReference type="SUPFAM" id="SSF52374">
    <property type="entry name" value="Nucleotidylyl transferase"/>
    <property type="match status" value="1"/>
</dbReference>
<dbReference type="Pfam" id="PF01467">
    <property type="entry name" value="CTP_transf_like"/>
    <property type="match status" value="1"/>
</dbReference>
<keyword evidence="1" id="KW-0812">Transmembrane</keyword>
<evidence type="ECO:0000313" key="4">
    <source>
        <dbReference type="Proteomes" id="UP000501648"/>
    </source>
</evidence>
<feature type="transmembrane region" description="Helical" evidence="1">
    <location>
        <begin position="15"/>
        <end position="33"/>
    </location>
</feature>
<feature type="domain" description="Cytidyltransferase-like" evidence="2">
    <location>
        <begin position="178"/>
        <end position="250"/>
    </location>
</feature>
<dbReference type="InterPro" id="IPR014729">
    <property type="entry name" value="Rossmann-like_a/b/a_fold"/>
</dbReference>
<dbReference type="InterPro" id="IPR004821">
    <property type="entry name" value="Cyt_trans-like"/>
</dbReference>
<sequence>MYVSYGWTHQVFDNPWLIALSVFIGGFIPYYSKLSNKLEERVNLRTAMVSPGRLARFVPQLIFNLGVFAILSFAQIVPVDNLSSMGGITGTALLTTFASQGMQYLALALANREFGEKTRNVLVALSINIVVTALATLGLPAAKILFVCLGVIFGIAFFIVGVLSDWRAKVYPRGGVGIFFGTFNPIHRTHLALIEKAIAERGLERVYLHCTAVPKLHAQALSRGEIRIAHYERGMRVYEKTSRADVHMNYFPTGRKFYEYETRLDMMRLSIAEAGLAGKVHVLDQSELYAAGGFYRVLSLIKRLHPDQPLHGIHGSDLGGMWVRSIYDESGWIYPVSFVRKDKISATAIRNGEKGMTTQAVQKKMESLHEANDLAVMSKLLQAG</sequence>
<feature type="transmembrane region" description="Helical" evidence="1">
    <location>
        <begin position="144"/>
        <end position="163"/>
    </location>
</feature>